<accession>A0ABT7EZ71</accession>
<comment type="caution">
    <text evidence="1">The sequence shown here is derived from an EMBL/GenBank/DDBJ whole genome shotgun (WGS) entry which is preliminary data.</text>
</comment>
<organism evidence="1 2">
    <name type="scientific">Pseudodonghicola flavimaris</name>
    <dbReference type="NCBI Taxonomy" id="3050036"/>
    <lineage>
        <taxon>Bacteria</taxon>
        <taxon>Pseudomonadati</taxon>
        <taxon>Pseudomonadota</taxon>
        <taxon>Alphaproteobacteria</taxon>
        <taxon>Rhodobacterales</taxon>
        <taxon>Paracoccaceae</taxon>
        <taxon>Pseudodonghicola</taxon>
    </lineage>
</organism>
<keyword evidence="2" id="KW-1185">Reference proteome</keyword>
<proteinExistence type="predicted"/>
<reference evidence="1 2" key="1">
    <citation type="submission" date="2023-05" db="EMBL/GenBank/DDBJ databases">
        <title>Pseudodonghicola sp. nov.</title>
        <authorList>
            <person name="Huang J."/>
        </authorList>
    </citation>
    <scope>NUCLEOTIDE SEQUENCE [LARGE SCALE GENOMIC DNA]</scope>
    <source>
        <strain evidence="1 2">IC7</strain>
    </source>
</reference>
<dbReference type="EMBL" id="JASNJD010000004">
    <property type="protein sequence ID" value="MDK3017629.1"/>
    <property type="molecule type" value="Genomic_DNA"/>
</dbReference>
<dbReference type="Proteomes" id="UP001243757">
    <property type="component" value="Unassembled WGS sequence"/>
</dbReference>
<evidence type="ECO:0000313" key="2">
    <source>
        <dbReference type="Proteomes" id="UP001243757"/>
    </source>
</evidence>
<gene>
    <name evidence="1" type="ORF">QO033_08060</name>
</gene>
<sequence length="301" mass="33210">MDFNIISPLLITEAHLTASNILEDEYPDWDAATTFAAGDLVLSTVTHRVYESMQDSNLDNDPTVDDGTWWLDLRATNRWSAFDNRRTNPARRADAITYSIVPTMDCDAISLWGLNAGEVRIAVWDGATKIYDETFVMVDRGNVVSSYTWFWGGVVYARHKVLNGFPGYIGHRIDITISAPGGMAEVGNIILGRNYLLGTVMDGVEVQHVSHSRKEYDQYGDEMLVPRGSTRKITIPLRVPTIQGPRVMTVISEVDGLVVSFYGSPTGGLYGVEGLGFVDDHTQPLDAAGDSVFTLVLKTLK</sequence>
<dbReference type="RefSeq" id="WP_284480441.1">
    <property type="nucleotide sequence ID" value="NZ_JASNJD010000004.1"/>
</dbReference>
<name>A0ABT7EZ71_9RHOB</name>
<protein>
    <submittedName>
        <fullName evidence="1">Uncharacterized protein</fullName>
    </submittedName>
</protein>
<evidence type="ECO:0000313" key="1">
    <source>
        <dbReference type="EMBL" id="MDK3017629.1"/>
    </source>
</evidence>